<evidence type="ECO:0000259" key="10">
    <source>
        <dbReference type="SMART" id="SM00841"/>
    </source>
</evidence>
<dbReference type="InterPro" id="IPR015365">
    <property type="entry name" value="Elong-fact-P_C"/>
</dbReference>
<dbReference type="Gene3D" id="2.40.50.140">
    <property type="entry name" value="Nucleic acid-binding proteins"/>
    <property type="match status" value="2"/>
</dbReference>
<evidence type="ECO:0000259" key="11">
    <source>
        <dbReference type="SMART" id="SM01185"/>
    </source>
</evidence>
<comment type="subcellular location">
    <subcellularLocation>
        <location evidence="1 7">Cytoplasm</location>
    </subcellularLocation>
</comment>
<name>A0A517YXN0_9BACT</name>
<keyword evidence="13" id="KW-1185">Reference proteome</keyword>
<accession>A0A517YXN0</accession>
<comment type="pathway">
    <text evidence="2 7">Protein biosynthesis; polypeptide chain elongation.</text>
</comment>
<evidence type="ECO:0000256" key="6">
    <source>
        <dbReference type="ARBA" id="ARBA00022917"/>
    </source>
</evidence>
<evidence type="ECO:0000256" key="2">
    <source>
        <dbReference type="ARBA" id="ARBA00004815"/>
    </source>
</evidence>
<dbReference type="SUPFAM" id="SSF50249">
    <property type="entry name" value="Nucleic acid-binding proteins"/>
    <property type="match status" value="2"/>
</dbReference>
<dbReference type="KEGG" id="pcor:KS4_30480"/>
<dbReference type="Pfam" id="PF01132">
    <property type="entry name" value="EFP"/>
    <property type="match status" value="1"/>
</dbReference>
<dbReference type="GO" id="GO:0005829">
    <property type="term" value="C:cytosol"/>
    <property type="evidence" value="ECO:0007669"/>
    <property type="project" value="UniProtKB-ARBA"/>
</dbReference>
<organism evidence="12 13">
    <name type="scientific">Poriferisphaera corsica</name>
    <dbReference type="NCBI Taxonomy" id="2528020"/>
    <lineage>
        <taxon>Bacteria</taxon>
        <taxon>Pseudomonadati</taxon>
        <taxon>Planctomycetota</taxon>
        <taxon>Phycisphaerae</taxon>
        <taxon>Phycisphaerales</taxon>
        <taxon>Phycisphaeraceae</taxon>
        <taxon>Poriferisphaera</taxon>
    </lineage>
</organism>
<reference evidence="12 13" key="1">
    <citation type="submission" date="2019-02" db="EMBL/GenBank/DDBJ databases">
        <title>Deep-cultivation of Planctomycetes and their phenomic and genomic characterization uncovers novel biology.</title>
        <authorList>
            <person name="Wiegand S."/>
            <person name="Jogler M."/>
            <person name="Boedeker C."/>
            <person name="Pinto D."/>
            <person name="Vollmers J."/>
            <person name="Rivas-Marin E."/>
            <person name="Kohn T."/>
            <person name="Peeters S.H."/>
            <person name="Heuer A."/>
            <person name="Rast P."/>
            <person name="Oberbeckmann S."/>
            <person name="Bunk B."/>
            <person name="Jeske O."/>
            <person name="Meyerdierks A."/>
            <person name="Storesund J.E."/>
            <person name="Kallscheuer N."/>
            <person name="Luecker S."/>
            <person name="Lage O.M."/>
            <person name="Pohl T."/>
            <person name="Merkel B.J."/>
            <person name="Hornburger P."/>
            <person name="Mueller R.-W."/>
            <person name="Bruemmer F."/>
            <person name="Labrenz M."/>
            <person name="Spormann A.M."/>
            <person name="Op den Camp H."/>
            <person name="Overmann J."/>
            <person name="Amann R."/>
            <person name="Jetten M.S.M."/>
            <person name="Mascher T."/>
            <person name="Medema M.H."/>
            <person name="Devos D.P."/>
            <person name="Kaster A.-K."/>
            <person name="Ovreas L."/>
            <person name="Rohde M."/>
            <person name="Galperin M.Y."/>
            <person name="Jogler C."/>
        </authorList>
    </citation>
    <scope>NUCLEOTIDE SEQUENCE [LARGE SCALE GENOMIC DNA]</scope>
    <source>
        <strain evidence="12 13">KS4</strain>
    </source>
</reference>
<feature type="domain" description="Translation elongation factor P/YeiP central" evidence="11">
    <location>
        <begin position="101"/>
        <end position="155"/>
    </location>
</feature>
<dbReference type="SUPFAM" id="SSF50104">
    <property type="entry name" value="Translation proteins SH3-like domain"/>
    <property type="match status" value="1"/>
</dbReference>
<dbReference type="InterPro" id="IPR013852">
    <property type="entry name" value="Transl_elong_P/YeiP_CS"/>
</dbReference>
<dbReference type="InterPro" id="IPR020599">
    <property type="entry name" value="Transl_elong_fac_P/YeiP"/>
</dbReference>
<dbReference type="PANTHER" id="PTHR30053">
    <property type="entry name" value="ELONGATION FACTOR P"/>
    <property type="match status" value="1"/>
</dbReference>
<evidence type="ECO:0000256" key="8">
    <source>
        <dbReference type="NCBIfam" id="TIGR00038"/>
    </source>
</evidence>
<dbReference type="FunFam" id="2.30.30.30:FF:000003">
    <property type="entry name" value="Elongation factor P"/>
    <property type="match status" value="1"/>
</dbReference>
<evidence type="ECO:0000313" key="12">
    <source>
        <dbReference type="EMBL" id="QDU34971.1"/>
    </source>
</evidence>
<evidence type="ECO:0000256" key="3">
    <source>
        <dbReference type="ARBA" id="ARBA00009479"/>
    </source>
</evidence>
<dbReference type="InterPro" id="IPR011768">
    <property type="entry name" value="Transl_elongation_fac_P"/>
</dbReference>
<comment type="similarity">
    <text evidence="3 7 9">Belongs to the elongation factor P family.</text>
</comment>
<evidence type="ECO:0000256" key="1">
    <source>
        <dbReference type="ARBA" id="ARBA00004496"/>
    </source>
</evidence>
<dbReference type="SMART" id="SM00841">
    <property type="entry name" value="Elong-fact-P_C"/>
    <property type="match status" value="1"/>
</dbReference>
<dbReference type="Pfam" id="PF08207">
    <property type="entry name" value="EFP_N"/>
    <property type="match status" value="1"/>
</dbReference>
<evidence type="ECO:0000313" key="13">
    <source>
        <dbReference type="Proteomes" id="UP000317369"/>
    </source>
</evidence>
<proteinExistence type="inferred from homology"/>
<dbReference type="NCBIfam" id="TIGR00038">
    <property type="entry name" value="efp"/>
    <property type="match status" value="1"/>
</dbReference>
<dbReference type="SMART" id="SM01185">
    <property type="entry name" value="EFP"/>
    <property type="match status" value="1"/>
</dbReference>
<dbReference type="UniPathway" id="UPA00345"/>
<dbReference type="EMBL" id="CP036425">
    <property type="protein sequence ID" value="QDU34971.1"/>
    <property type="molecule type" value="Genomic_DNA"/>
</dbReference>
<dbReference type="NCBIfam" id="NF001810">
    <property type="entry name" value="PRK00529.1"/>
    <property type="match status" value="1"/>
</dbReference>
<evidence type="ECO:0000256" key="4">
    <source>
        <dbReference type="ARBA" id="ARBA00022490"/>
    </source>
</evidence>
<dbReference type="InterPro" id="IPR013185">
    <property type="entry name" value="Transl_elong_KOW-like"/>
</dbReference>
<evidence type="ECO:0000256" key="7">
    <source>
        <dbReference type="HAMAP-Rule" id="MF_00141"/>
    </source>
</evidence>
<dbReference type="Proteomes" id="UP000317369">
    <property type="component" value="Chromosome"/>
</dbReference>
<dbReference type="PIRSF" id="PIRSF005901">
    <property type="entry name" value="EF-P"/>
    <property type="match status" value="1"/>
</dbReference>
<dbReference type="InterPro" id="IPR001059">
    <property type="entry name" value="Transl_elong_P/YeiP_cen"/>
</dbReference>
<dbReference type="InterPro" id="IPR014722">
    <property type="entry name" value="Rib_uL2_dom2"/>
</dbReference>
<gene>
    <name evidence="7 12" type="primary">efp</name>
    <name evidence="12" type="ORF">KS4_30480</name>
</gene>
<dbReference type="GO" id="GO:0043043">
    <property type="term" value="P:peptide biosynthetic process"/>
    <property type="evidence" value="ECO:0007669"/>
    <property type="project" value="InterPro"/>
</dbReference>
<dbReference type="GO" id="GO:0003746">
    <property type="term" value="F:translation elongation factor activity"/>
    <property type="evidence" value="ECO:0007669"/>
    <property type="project" value="UniProtKB-UniRule"/>
</dbReference>
<dbReference type="Pfam" id="PF09285">
    <property type="entry name" value="Elong-fact-P_C"/>
    <property type="match status" value="1"/>
</dbReference>
<keyword evidence="6 7" id="KW-0648">Protein biosynthesis</keyword>
<evidence type="ECO:0000256" key="5">
    <source>
        <dbReference type="ARBA" id="ARBA00022768"/>
    </source>
</evidence>
<dbReference type="FunFam" id="2.40.50.140:FF:000004">
    <property type="entry name" value="Elongation factor P"/>
    <property type="match status" value="1"/>
</dbReference>
<dbReference type="AlphaFoldDB" id="A0A517YXN0"/>
<keyword evidence="4 7" id="KW-0963">Cytoplasm</keyword>
<dbReference type="PANTHER" id="PTHR30053:SF14">
    <property type="entry name" value="TRANSLATION ELONGATION FACTOR KOW-LIKE DOMAIN-CONTAINING PROTEIN"/>
    <property type="match status" value="1"/>
</dbReference>
<dbReference type="CDD" id="cd04470">
    <property type="entry name" value="S1_EF-P_repeat_1"/>
    <property type="match status" value="1"/>
</dbReference>
<evidence type="ECO:0000256" key="9">
    <source>
        <dbReference type="RuleBase" id="RU004389"/>
    </source>
</evidence>
<keyword evidence="5 7" id="KW-0251">Elongation factor</keyword>
<feature type="domain" description="Elongation factor P C-terminal" evidence="10">
    <location>
        <begin position="163"/>
        <end position="218"/>
    </location>
</feature>
<dbReference type="PROSITE" id="PS01275">
    <property type="entry name" value="EFP"/>
    <property type="match status" value="1"/>
</dbReference>
<dbReference type="CDD" id="cd05794">
    <property type="entry name" value="S1_EF-P_repeat_2"/>
    <property type="match status" value="1"/>
</dbReference>
<dbReference type="Gene3D" id="2.30.30.30">
    <property type="match status" value="1"/>
</dbReference>
<dbReference type="HAMAP" id="MF_00141">
    <property type="entry name" value="EF_P"/>
    <property type="match status" value="1"/>
</dbReference>
<dbReference type="InterPro" id="IPR008991">
    <property type="entry name" value="Translation_prot_SH3-like_sf"/>
</dbReference>
<sequence length="222" mass="24574">MGCGGLHYGDGWVKLFLRLTMRADAREIHSGVYDLMKANDIRPGMALIVDGQLWQIIKIDHVKPGKGPAFVQTKMKNLQTGSNIEKRFRTAEDVEGVNLDRRSMEYLYSESAGAVFMDLESYDQTTIPKDVLGDSLLYTKPNQEILGLVYNGNVLSIELPAAVDLEITDTPPGVKNATVTNVMKEATLETGLKTRVPDFVNTGEVVRVSTTTGEYMSRVTQK</sequence>
<comment type="function">
    <text evidence="7">Involved in peptide bond synthesis. Stimulates efficient translation and peptide-bond synthesis on native or reconstituted 70S ribosomes in vitro. Probably functions indirectly by altering the affinity of the ribosome for aminoacyl-tRNA, thus increasing their reactivity as acceptors for peptidyl transferase.</text>
</comment>
<protein>
    <recommendedName>
        <fullName evidence="7 8">Elongation factor P</fullName>
        <shortName evidence="7">EF-P</shortName>
    </recommendedName>
</protein>
<dbReference type="InterPro" id="IPR012340">
    <property type="entry name" value="NA-bd_OB-fold"/>
</dbReference>